<keyword evidence="4" id="KW-1185">Reference proteome</keyword>
<protein>
    <submittedName>
        <fullName evidence="3">Uncharacterized protein</fullName>
    </submittedName>
</protein>
<dbReference type="RefSeq" id="WP_218825765.1">
    <property type="nucleotide sequence ID" value="NZ_FZOD01000085.1"/>
</dbReference>
<feature type="non-terminal residue" evidence="3">
    <location>
        <position position="72"/>
    </location>
</feature>
<feature type="chain" id="PRO_5013009249" evidence="2">
    <location>
        <begin position="31"/>
        <end position="72"/>
    </location>
</feature>
<gene>
    <name evidence="3" type="ORF">SAMN05216276_10851</name>
</gene>
<evidence type="ECO:0000313" key="3">
    <source>
        <dbReference type="EMBL" id="SNT61695.1"/>
    </source>
</evidence>
<evidence type="ECO:0000313" key="4">
    <source>
        <dbReference type="Proteomes" id="UP000198282"/>
    </source>
</evidence>
<name>A0A239P3N6_9ACTN</name>
<feature type="compositionally biased region" description="Low complexity" evidence="1">
    <location>
        <begin position="25"/>
        <end position="43"/>
    </location>
</feature>
<feature type="signal peptide" evidence="2">
    <location>
        <begin position="1"/>
        <end position="30"/>
    </location>
</feature>
<reference evidence="3 4" key="1">
    <citation type="submission" date="2017-06" db="EMBL/GenBank/DDBJ databases">
        <authorList>
            <person name="Kim H.J."/>
            <person name="Triplett B.A."/>
        </authorList>
    </citation>
    <scope>NUCLEOTIDE SEQUENCE [LARGE SCALE GENOMIC DNA]</scope>
    <source>
        <strain evidence="3 4">CGMCC 4.2132</strain>
    </source>
</reference>
<dbReference type="AlphaFoldDB" id="A0A239P3N6"/>
<organism evidence="3 4">
    <name type="scientific">Streptosporangium subroseum</name>
    <dbReference type="NCBI Taxonomy" id="106412"/>
    <lineage>
        <taxon>Bacteria</taxon>
        <taxon>Bacillati</taxon>
        <taxon>Actinomycetota</taxon>
        <taxon>Actinomycetes</taxon>
        <taxon>Streptosporangiales</taxon>
        <taxon>Streptosporangiaceae</taxon>
        <taxon>Streptosporangium</taxon>
    </lineage>
</organism>
<keyword evidence="2" id="KW-0732">Signal</keyword>
<dbReference type="EMBL" id="FZOD01000085">
    <property type="protein sequence ID" value="SNT61695.1"/>
    <property type="molecule type" value="Genomic_DNA"/>
</dbReference>
<sequence length="72" mass="6962">MLHLRNVAVSTAAVAAFGLAVLGTPATSSAATPDPAPAVSSDAMMDPAPAVSNAAMMDPAPSEAKEDSAPAV</sequence>
<feature type="region of interest" description="Disordered" evidence="1">
    <location>
        <begin position="25"/>
        <end position="72"/>
    </location>
</feature>
<evidence type="ECO:0000256" key="2">
    <source>
        <dbReference type="SAM" id="SignalP"/>
    </source>
</evidence>
<evidence type="ECO:0000256" key="1">
    <source>
        <dbReference type="SAM" id="MobiDB-lite"/>
    </source>
</evidence>
<accession>A0A239P3N6</accession>
<proteinExistence type="predicted"/>
<dbReference type="Proteomes" id="UP000198282">
    <property type="component" value="Unassembled WGS sequence"/>
</dbReference>
<feature type="compositionally biased region" description="Basic and acidic residues" evidence="1">
    <location>
        <begin position="63"/>
        <end position="72"/>
    </location>
</feature>